<dbReference type="Gene3D" id="3.20.20.80">
    <property type="entry name" value="Glycosidases"/>
    <property type="match status" value="1"/>
</dbReference>
<evidence type="ECO:0000256" key="1">
    <source>
        <dbReference type="SAM" id="MobiDB-lite"/>
    </source>
</evidence>
<gene>
    <name evidence="2" type="ORF">HY618_07415</name>
</gene>
<evidence type="ECO:0008006" key="4">
    <source>
        <dbReference type="Google" id="ProtNLM"/>
    </source>
</evidence>
<feature type="non-terminal residue" evidence="2">
    <location>
        <position position="109"/>
    </location>
</feature>
<name>A0A932ZVA4_UNCTE</name>
<accession>A0A932ZVA4</accession>
<feature type="region of interest" description="Disordered" evidence="1">
    <location>
        <begin position="1"/>
        <end position="30"/>
    </location>
</feature>
<evidence type="ECO:0000313" key="2">
    <source>
        <dbReference type="EMBL" id="MBI4252273.1"/>
    </source>
</evidence>
<dbReference type="EMBL" id="JACQRX010000322">
    <property type="protein sequence ID" value="MBI4252273.1"/>
    <property type="molecule type" value="Genomic_DNA"/>
</dbReference>
<organism evidence="2 3">
    <name type="scientific">Tectimicrobiota bacterium</name>
    <dbReference type="NCBI Taxonomy" id="2528274"/>
    <lineage>
        <taxon>Bacteria</taxon>
        <taxon>Pseudomonadati</taxon>
        <taxon>Nitrospinota/Tectimicrobiota group</taxon>
        <taxon>Candidatus Tectimicrobiota</taxon>
    </lineage>
</organism>
<dbReference type="SUPFAM" id="SSF51445">
    <property type="entry name" value="(Trans)glycosidases"/>
    <property type="match status" value="1"/>
</dbReference>
<dbReference type="AlphaFoldDB" id="A0A932ZVA4"/>
<dbReference type="Proteomes" id="UP000752292">
    <property type="component" value="Unassembled WGS sequence"/>
</dbReference>
<reference evidence="2" key="1">
    <citation type="submission" date="2020-07" db="EMBL/GenBank/DDBJ databases">
        <title>Huge and variable diversity of episymbiotic CPR bacteria and DPANN archaea in groundwater ecosystems.</title>
        <authorList>
            <person name="He C.Y."/>
            <person name="Keren R."/>
            <person name="Whittaker M."/>
            <person name="Farag I.F."/>
            <person name="Doudna J."/>
            <person name="Cate J.H.D."/>
            <person name="Banfield J.F."/>
        </authorList>
    </citation>
    <scope>NUCLEOTIDE SEQUENCE</scope>
    <source>
        <strain evidence="2">NC_groundwater_1370_Ag_S-0.2um_69_93</strain>
    </source>
</reference>
<sequence length="109" mass="11698">MTPYIDKALTAASQNGHHPAAAAPSRNGHDPAGAAVLEALAIQEAGPSPRPEVRGKFLYAGGRKLWVKGVTYGTFRPDAYGNEFHRPEQVERDFAMMAACGVNAVRTYT</sequence>
<protein>
    <recommendedName>
        <fullName evidence="4">Glycoside hydrolase family 2 catalytic domain-containing protein</fullName>
    </recommendedName>
</protein>
<proteinExistence type="predicted"/>
<evidence type="ECO:0000313" key="3">
    <source>
        <dbReference type="Proteomes" id="UP000752292"/>
    </source>
</evidence>
<comment type="caution">
    <text evidence="2">The sequence shown here is derived from an EMBL/GenBank/DDBJ whole genome shotgun (WGS) entry which is preliminary data.</text>
</comment>
<dbReference type="InterPro" id="IPR017853">
    <property type="entry name" value="GH"/>
</dbReference>